<dbReference type="EMBL" id="UZAU01000041">
    <property type="status" value="NOT_ANNOTATED_CDS"/>
    <property type="molecule type" value="Genomic_DNA"/>
</dbReference>
<accession>A0A803NHY5</accession>
<evidence type="ECO:0000313" key="5">
    <source>
        <dbReference type="EnsemblPlants" id="cds.evm.model.01.1640"/>
    </source>
</evidence>
<proteinExistence type="predicted"/>
<evidence type="ECO:0000313" key="6">
    <source>
        <dbReference type="Proteomes" id="UP000596661"/>
    </source>
</evidence>
<feature type="domain" description="Endonuclease/exonuclease/phosphatase" evidence="2">
    <location>
        <begin position="696"/>
        <end position="922"/>
    </location>
</feature>
<keyword evidence="6" id="KW-1185">Reference proteome</keyword>
<organism evidence="5 6">
    <name type="scientific">Cannabis sativa</name>
    <name type="common">Hemp</name>
    <name type="synonym">Marijuana</name>
    <dbReference type="NCBI Taxonomy" id="3483"/>
    <lineage>
        <taxon>Eukaryota</taxon>
        <taxon>Viridiplantae</taxon>
        <taxon>Streptophyta</taxon>
        <taxon>Embryophyta</taxon>
        <taxon>Tracheophyta</taxon>
        <taxon>Spermatophyta</taxon>
        <taxon>Magnoliopsida</taxon>
        <taxon>eudicotyledons</taxon>
        <taxon>Gunneridae</taxon>
        <taxon>Pentapetalae</taxon>
        <taxon>rosids</taxon>
        <taxon>fabids</taxon>
        <taxon>Rosales</taxon>
        <taxon>Cannabaceae</taxon>
        <taxon>Cannabis</taxon>
    </lineage>
</organism>
<dbReference type="PANTHER" id="PTHR33710">
    <property type="entry name" value="BNAC02G09200D PROTEIN"/>
    <property type="match status" value="1"/>
</dbReference>
<feature type="domain" description="Zinc knuckle CX2CX4HX4C" evidence="4">
    <location>
        <begin position="176"/>
        <end position="221"/>
    </location>
</feature>
<evidence type="ECO:0000259" key="4">
    <source>
        <dbReference type="Pfam" id="PF14392"/>
    </source>
</evidence>
<reference evidence="5" key="1">
    <citation type="submission" date="2018-11" db="EMBL/GenBank/DDBJ databases">
        <authorList>
            <person name="Grassa J C."/>
        </authorList>
    </citation>
    <scope>NUCLEOTIDE SEQUENCE [LARGE SCALE GENOMIC DNA]</scope>
</reference>
<dbReference type="InterPro" id="IPR036691">
    <property type="entry name" value="Endo/exonu/phosph_ase_sf"/>
</dbReference>
<dbReference type="GO" id="GO:0003824">
    <property type="term" value="F:catalytic activity"/>
    <property type="evidence" value="ECO:0007669"/>
    <property type="project" value="InterPro"/>
</dbReference>
<evidence type="ECO:0000259" key="3">
    <source>
        <dbReference type="Pfam" id="PF14111"/>
    </source>
</evidence>
<feature type="region of interest" description="Disordered" evidence="1">
    <location>
        <begin position="526"/>
        <end position="639"/>
    </location>
</feature>
<name>A0A803NHY5_CANSA</name>
<dbReference type="InterPro" id="IPR005135">
    <property type="entry name" value="Endo/exonuclease/phosphatase"/>
</dbReference>
<feature type="region of interest" description="Disordered" evidence="1">
    <location>
        <begin position="361"/>
        <end position="404"/>
    </location>
</feature>
<evidence type="ECO:0000259" key="2">
    <source>
        <dbReference type="Pfam" id="PF03372"/>
    </source>
</evidence>
<dbReference type="Proteomes" id="UP000596661">
    <property type="component" value="Chromosome 1"/>
</dbReference>
<dbReference type="SUPFAM" id="SSF56219">
    <property type="entry name" value="DNase I-like"/>
    <property type="match status" value="1"/>
</dbReference>
<evidence type="ECO:0000256" key="1">
    <source>
        <dbReference type="SAM" id="MobiDB-lite"/>
    </source>
</evidence>
<dbReference type="OMA" id="INSCELR"/>
<dbReference type="Gramene" id="evm.model.01.1640">
    <property type="protein sequence ID" value="cds.evm.model.01.1640"/>
    <property type="gene ID" value="evm.TU.01.1640"/>
</dbReference>
<dbReference type="AlphaFoldDB" id="A0A803NHY5"/>
<reference evidence="5" key="2">
    <citation type="submission" date="2021-03" db="UniProtKB">
        <authorList>
            <consortium name="EnsemblPlants"/>
        </authorList>
    </citation>
    <scope>IDENTIFICATION</scope>
</reference>
<dbReference type="Pfam" id="PF14392">
    <property type="entry name" value="zf-CCHC_4"/>
    <property type="match status" value="1"/>
</dbReference>
<sequence length="1036" mass="116673">MDPAQVSDLFHDAVQLSPEDITFALNPGEVDEPEEANQVLIGKIISRYRLGKAAIQGSLKLSWSAISGWKWKEIEGGLIQFTFAKREDAMNVLARRPWFVCGALIVIMPWPAWLTPAEIRFDKTPLWVKIESIPPFYWNLSNLKEMASRASPVYDLPPGIEDAIGMSSLRFRATIDLNKPIFSGFFLRRQKLKDLWIQYKYERLPKLCFKCGLLTHDQSICFKTPTVVKDGSGNFYPMYGIWLKSDAPERSTFTSPLAKWFQDWVLQKQIFLDPTLRNQLKVHKALRNGESADLRECRRQLPGKKRIVSDEDQPEASQDPLAITQLPLVNLPGIGEIAPFGNNTKEVSIQELQELRTVAAGTDGESSNGKPAVVRISEKSEASRTSPKPTWVRKRTPQASPHKLPHLGKHAIVVAQDEVLNASVEQKESENLKQPSEAFTLRVSPGHEAQNSSPALKPIIKDLPNYSSLLGSQATLMDWPSTDCWAQKKARELLMGGLTVDKYFREPTLLNPLMDINDFRVQEHLVGPRKRKASDGIIVKPAPEKQLLDPECDSFTTKANIPSVDSPPHSPGTTPQPSSETHHQPNVIGTFNSGSAEAPSSSKRRGRPRKCSMSTINNSCTPRKRGRPPKNKNGLSATPKTFKWRKSIVSMAGGPTTVQLQKDVDFGSWPGGFGFSLWGYGDLPGKVSKVAMKILAWNCRGLGNTATVRQLAALIRLHKPDVLLLSETRLSLDKFMRLCTKIRFNKYHYVTPLGRSGGLGLCWNEDVKCEIDISSKYVISAAIDSEPKGFKWMLMGIYGPPHREDKEAFWINIGDMVNQSPRPVLLIGDMNGTLKDSECFHYANQGNSSRYAFDFRRMVNGVGLIDLGFQGPCYTWAKDRDSNNHGGSTKRARLDRGLASPDWRVMFPNAIVKHLSSMGSDHRPILLDSTGGANCKGRLFKYENMWARDPRCFWIVKETWAKRLHQNPMTNFYQKVKATGRMLQKWNFRQFRHVKRQVEEASSLLHDAELNRPDDWLTINMAKGKLSEALLREEIH</sequence>
<dbReference type="Gene3D" id="3.60.10.10">
    <property type="entry name" value="Endonuclease/exonuclease/phosphatase"/>
    <property type="match status" value="1"/>
</dbReference>
<dbReference type="Pfam" id="PF14111">
    <property type="entry name" value="DUF4283"/>
    <property type="match status" value="1"/>
</dbReference>
<evidence type="ECO:0008006" key="7">
    <source>
        <dbReference type="Google" id="ProtNLM"/>
    </source>
</evidence>
<dbReference type="Pfam" id="PF03372">
    <property type="entry name" value="Exo_endo_phos"/>
    <property type="match status" value="1"/>
</dbReference>
<dbReference type="PANTHER" id="PTHR33710:SF77">
    <property type="entry name" value="DNASE I-LIKE SUPERFAMILY PROTEIN"/>
    <property type="match status" value="1"/>
</dbReference>
<dbReference type="InterPro" id="IPR025558">
    <property type="entry name" value="DUF4283"/>
</dbReference>
<feature type="domain" description="DUF4283" evidence="3">
    <location>
        <begin position="35"/>
        <end position="118"/>
    </location>
</feature>
<protein>
    <recommendedName>
        <fullName evidence="7">DUF4283 domain-containing protein</fullName>
    </recommendedName>
</protein>
<dbReference type="EnsemblPlants" id="evm.model.01.1640">
    <property type="protein sequence ID" value="cds.evm.model.01.1640"/>
    <property type="gene ID" value="evm.TU.01.1640"/>
</dbReference>
<dbReference type="InterPro" id="IPR025836">
    <property type="entry name" value="Zn_knuckle_CX2CX4HX4C"/>
</dbReference>